<organism evidence="2">
    <name type="scientific">bioreactor metagenome</name>
    <dbReference type="NCBI Taxonomy" id="1076179"/>
    <lineage>
        <taxon>unclassified sequences</taxon>
        <taxon>metagenomes</taxon>
        <taxon>ecological metagenomes</taxon>
    </lineage>
</organism>
<comment type="caution">
    <text evidence="2">The sequence shown here is derived from an EMBL/GenBank/DDBJ whole genome shotgun (WGS) entry which is preliminary data.</text>
</comment>
<dbReference type="InterPro" id="IPR036700">
    <property type="entry name" value="BOBF_sf"/>
</dbReference>
<name>A0A644W2N8_9ZZZZ</name>
<gene>
    <name evidence="2" type="primary">ygiW_1</name>
    <name evidence="2" type="ORF">SDC9_43893</name>
</gene>
<dbReference type="AlphaFoldDB" id="A0A644W2N8"/>
<evidence type="ECO:0000256" key="1">
    <source>
        <dbReference type="ARBA" id="ARBA00022729"/>
    </source>
</evidence>
<dbReference type="SUPFAM" id="SSF101756">
    <property type="entry name" value="Hypothetical protein YgiW"/>
    <property type="match status" value="1"/>
</dbReference>
<dbReference type="Pfam" id="PF04076">
    <property type="entry name" value="BOF"/>
    <property type="match status" value="1"/>
</dbReference>
<dbReference type="PANTHER" id="PTHR36571:SF1">
    <property type="entry name" value="PROTEIN YGIW"/>
    <property type="match status" value="1"/>
</dbReference>
<dbReference type="EMBL" id="VSSQ01000570">
    <property type="protein sequence ID" value="MPL97700.1"/>
    <property type="molecule type" value="Genomic_DNA"/>
</dbReference>
<dbReference type="PANTHER" id="PTHR36571">
    <property type="entry name" value="PROTEIN YGIW"/>
    <property type="match status" value="1"/>
</dbReference>
<sequence>MKMKSLNVLKLLLLFFTLVSASSLSYGQYKGPGVTDKTYTVKEVLDNASRLDRSDALVKVQGFIVNQINADTYEFKDKTGAIKVEIDRKRLPNKPFDDKTELILIGEVDNDIFEPVEIEVKEVLFVDPDNKTVK</sequence>
<proteinExistence type="predicted"/>
<protein>
    <submittedName>
        <fullName evidence="2">Protein YgiW</fullName>
    </submittedName>
</protein>
<dbReference type="Gene3D" id="2.40.50.200">
    <property type="entry name" value="Bacterial OB-fold"/>
    <property type="match status" value="1"/>
</dbReference>
<evidence type="ECO:0000313" key="2">
    <source>
        <dbReference type="EMBL" id="MPL97700.1"/>
    </source>
</evidence>
<keyword evidence="1" id="KW-0732">Signal</keyword>
<dbReference type="InterPro" id="IPR005220">
    <property type="entry name" value="CarO-like"/>
</dbReference>
<reference evidence="2" key="1">
    <citation type="submission" date="2019-08" db="EMBL/GenBank/DDBJ databases">
        <authorList>
            <person name="Kucharzyk K."/>
            <person name="Murdoch R.W."/>
            <person name="Higgins S."/>
            <person name="Loffler F."/>
        </authorList>
    </citation>
    <scope>NUCLEOTIDE SEQUENCE</scope>
</reference>
<dbReference type="NCBIfam" id="NF033674">
    <property type="entry name" value="stress_OB_fold"/>
    <property type="match status" value="1"/>
</dbReference>
<accession>A0A644W2N8</accession>